<reference evidence="1 2" key="1">
    <citation type="submission" date="2020-08" db="EMBL/GenBank/DDBJ databases">
        <title>Plant Genome Project.</title>
        <authorList>
            <person name="Zhang R.-G."/>
        </authorList>
    </citation>
    <scope>NUCLEOTIDE SEQUENCE [LARGE SCALE GENOMIC DNA]</scope>
    <source>
        <tissue evidence="1">Rhizome</tissue>
    </source>
</reference>
<dbReference type="InterPro" id="IPR036412">
    <property type="entry name" value="HAD-like_sf"/>
</dbReference>
<organism evidence="1 2">
    <name type="scientific">Zingiber officinale</name>
    <name type="common">Ginger</name>
    <name type="synonym">Amomum zingiber</name>
    <dbReference type="NCBI Taxonomy" id="94328"/>
    <lineage>
        <taxon>Eukaryota</taxon>
        <taxon>Viridiplantae</taxon>
        <taxon>Streptophyta</taxon>
        <taxon>Embryophyta</taxon>
        <taxon>Tracheophyta</taxon>
        <taxon>Spermatophyta</taxon>
        <taxon>Magnoliopsida</taxon>
        <taxon>Liliopsida</taxon>
        <taxon>Zingiberales</taxon>
        <taxon>Zingiberaceae</taxon>
        <taxon>Zingiber</taxon>
    </lineage>
</organism>
<proteinExistence type="predicted"/>
<dbReference type="PANTHER" id="PTHR42861">
    <property type="entry name" value="CALCIUM-TRANSPORTING ATPASE"/>
    <property type="match status" value="1"/>
</dbReference>
<comment type="caution">
    <text evidence="1">The sequence shown here is derived from an EMBL/GenBank/DDBJ whole genome shotgun (WGS) entry which is preliminary data.</text>
</comment>
<dbReference type="PRINTS" id="PR00120">
    <property type="entry name" value="HATPASE"/>
</dbReference>
<evidence type="ECO:0000313" key="1">
    <source>
        <dbReference type="EMBL" id="KAG6533231.1"/>
    </source>
</evidence>
<keyword evidence="2" id="KW-1185">Reference proteome</keyword>
<dbReference type="GO" id="GO:0016020">
    <property type="term" value="C:membrane"/>
    <property type="evidence" value="ECO:0007669"/>
    <property type="project" value="InterPro"/>
</dbReference>
<dbReference type="SUPFAM" id="SSF56784">
    <property type="entry name" value="HAD-like"/>
    <property type="match status" value="1"/>
</dbReference>
<protein>
    <submittedName>
        <fullName evidence="1">Uncharacterized protein</fullName>
    </submittedName>
</protein>
<sequence length="143" mass="15298">MITGNSNFSVGICFPSNEEFLIPNFSNSGDQLTIAKETGKRLGMGENMYPSSSLLGQNKDGSASLAALTVDELIEKADGFAGVFPRDGVNDAPALKKVDINIVVVDTTVAARSASDIIFIEPGLSVICSYQQSYFSKNEELYC</sequence>
<evidence type="ECO:0000313" key="2">
    <source>
        <dbReference type="Proteomes" id="UP000734854"/>
    </source>
</evidence>
<dbReference type="AlphaFoldDB" id="A0A8J5M3A9"/>
<dbReference type="EMBL" id="JACMSC010000002">
    <property type="protein sequence ID" value="KAG6533231.1"/>
    <property type="molecule type" value="Genomic_DNA"/>
</dbReference>
<dbReference type="Gene3D" id="3.40.50.1000">
    <property type="entry name" value="HAD superfamily/HAD-like"/>
    <property type="match status" value="1"/>
</dbReference>
<dbReference type="Proteomes" id="UP000734854">
    <property type="component" value="Unassembled WGS sequence"/>
</dbReference>
<name>A0A8J5M3A9_ZINOF</name>
<accession>A0A8J5M3A9</accession>
<dbReference type="GO" id="GO:0005524">
    <property type="term" value="F:ATP binding"/>
    <property type="evidence" value="ECO:0007669"/>
    <property type="project" value="InterPro"/>
</dbReference>
<dbReference type="GO" id="GO:0016887">
    <property type="term" value="F:ATP hydrolysis activity"/>
    <property type="evidence" value="ECO:0007669"/>
    <property type="project" value="InterPro"/>
</dbReference>
<dbReference type="InterPro" id="IPR023214">
    <property type="entry name" value="HAD_sf"/>
</dbReference>
<dbReference type="InterPro" id="IPR001757">
    <property type="entry name" value="P_typ_ATPase"/>
</dbReference>
<gene>
    <name evidence="1" type="ORF">ZIOFF_007097</name>
</gene>